<dbReference type="CDD" id="cd02440">
    <property type="entry name" value="AdoMet_MTases"/>
    <property type="match status" value="1"/>
</dbReference>
<dbReference type="AlphaFoldDB" id="A0A410H5S2"/>
<dbReference type="Proteomes" id="UP000285478">
    <property type="component" value="Chromosome"/>
</dbReference>
<keyword evidence="8" id="KW-1185">Reference proteome</keyword>
<proteinExistence type="inferred from homology"/>
<evidence type="ECO:0000256" key="2">
    <source>
        <dbReference type="ARBA" id="ARBA00022603"/>
    </source>
</evidence>
<evidence type="ECO:0000256" key="3">
    <source>
        <dbReference type="ARBA" id="ARBA00022679"/>
    </source>
</evidence>
<protein>
    <submittedName>
        <fullName evidence="7">Class I SAM-dependent methyltransferase</fullName>
    </submittedName>
</protein>
<dbReference type="Gene3D" id="3.40.50.150">
    <property type="entry name" value="Vaccinia Virus protein VP39"/>
    <property type="match status" value="1"/>
</dbReference>
<feature type="active site" evidence="6">
    <location>
        <position position="385"/>
    </location>
</feature>
<dbReference type="GO" id="GO:0032259">
    <property type="term" value="P:methylation"/>
    <property type="evidence" value="ECO:0007669"/>
    <property type="project" value="UniProtKB-KW"/>
</dbReference>
<evidence type="ECO:0000256" key="1">
    <source>
        <dbReference type="ARBA" id="ARBA00010815"/>
    </source>
</evidence>
<name>A0A410H5S2_9GAMM</name>
<dbReference type="KEGG" id="htr:EPV75_11665"/>
<dbReference type="PANTHER" id="PTHR43667">
    <property type="entry name" value="CYCLOPROPANE-FATTY-ACYL-PHOSPHOLIPID SYNTHASE"/>
    <property type="match status" value="1"/>
</dbReference>
<keyword evidence="4" id="KW-0949">S-adenosyl-L-methionine</keyword>
<dbReference type="InterPro" id="IPR050723">
    <property type="entry name" value="CFA/CMAS"/>
</dbReference>
<reference evidence="7 8" key="1">
    <citation type="journal article" date="2018" name="Environ. Microbiol.">
        <title>Genomes of ubiquitous marine and hypersaline Hydrogenovibrio, Thiomicrorhabdus and Thiomicrospira spp. encode a diversity of mechanisms to sustain chemolithoautotrophy in heterogeneous environments.</title>
        <authorList>
            <person name="Scott K.M."/>
            <person name="Williams J."/>
            <person name="Porter C.M.B."/>
            <person name="Russel S."/>
            <person name="Harmer T.L."/>
            <person name="Paul J.H."/>
            <person name="Antonen K.M."/>
            <person name="Bridges M.K."/>
            <person name="Camper G.J."/>
            <person name="Campla C.K."/>
            <person name="Casella L.G."/>
            <person name="Chase E."/>
            <person name="Conrad J.W."/>
            <person name="Cruz M.C."/>
            <person name="Dunlap D.S."/>
            <person name="Duran L."/>
            <person name="Fahsbender E.M."/>
            <person name="Goldsmith D.B."/>
            <person name="Keeley R.F."/>
            <person name="Kondoff M.R."/>
            <person name="Kussy B.I."/>
            <person name="Lane M.K."/>
            <person name="Lawler S."/>
            <person name="Leigh B.A."/>
            <person name="Lewis C."/>
            <person name="Lostal L.M."/>
            <person name="Marking D."/>
            <person name="Mancera P.A."/>
            <person name="McClenthan E.C."/>
            <person name="McIntyre E.A."/>
            <person name="Mine J.A."/>
            <person name="Modi S."/>
            <person name="Moore B.D."/>
            <person name="Morgan W.A."/>
            <person name="Nelson K.M."/>
            <person name="Nguyen K.N."/>
            <person name="Ogburn N."/>
            <person name="Parrino D.G."/>
            <person name="Pedapudi A.D."/>
            <person name="Pelham R.P."/>
            <person name="Preece A.M."/>
            <person name="Rampersad E.A."/>
            <person name="Richardson J.C."/>
            <person name="Rodgers C.M."/>
            <person name="Schaffer B.L."/>
            <person name="Sheridan N.E."/>
            <person name="Solone M.R."/>
            <person name="Staley Z.R."/>
            <person name="Tabuchi M."/>
            <person name="Waide R.J."/>
            <person name="Wanjugi P.W."/>
            <person name="Young S."/>
            <person name="Clum A."/>
            <person name="Daum C."/>
            <person name="Huntemann M."/>
            <person name="Ivanova N."/>
            <person name="Kyrpides N."/>
            <person name="Mikhailova N."/>
            <person name="Palaniappan K."/>
            <person name="Pillay M."/>
            <person name="Reddy T.B.K."/>
            <person name="Shapiro N."/>
            <person name="Stamatis D."/>
            <person name="Varghese N."/>
            <person name="Woyke T."/>
            <person name="Boden R."/>
            <person name="Freyermuth S.K."/>
            <person name="Kerfeld C.A."/>
        </authorList>
    </citation>
    <scope>NUCLEOTIDE SEQUENCE [LARGE SCALE GENOMIC DNA]</scope>
    <source>
        <strain evidence="7 8">JR-2</strain>
    </source>
</reference>
<dbReference type="InterPro" id="IPR029063">
    <property type="entry name" value="SAM-dependent_MTases_sf"/>
</dbReference>
<keyword evidence="2 7" id="KW-0489">Methyltransferase</keyword>
<evidence type="ECO:0000256" key="6">
    <source>
        <dbReference type="PIRSR" id="PIRSR003085-1"/>
    </source>
</evidence>
<keyword evidence="3 7" id="KW-0808">Transferase</keyword>
<sequence length="412" mass="48482">MFKIITHPLEQLLPNFVWQRLIKRLPFDRIQFGSLTIRYRNEAYRFEGTENGVHADLTITAMLRFLFLLKTQGELGVTQAYVEHTIDSPSLYHLMTFAHQNRQALAHLLNAQKPLGWWHLWQHRRRHNSLQNSRRNIAAHYDLGNDFYRRWLDSGMTYSSGIFENDSTDLAQSQRRKYQRIFEQLDLQPGETILEIGCGWGGFLEAAAQRNVRTKGLTLSTEQRQYAEERLAKQELSVFAQPVLQDYRHETGQYDHIVSIEMFEAVGREYWDTYFTQLQQNLKPGGKAVLQIITIDEAVAEDYQNSVDFIQAYIFPGGLLPSLTQLKQLAVRHHFDWLDDFAFGQDYATTLQHWQTEFNKHTLALESLGYDVHFRRLWRYYLDYCRVGFEQEHISVYQITLQKQSPQEVCAC</sequence>
<comment type="similarity">
    <text evidence="1">Belongs to the CFA/CMAS family.</text>
</comment>
<dbReference type="Pfam" id="PF02353">
    <property type="entry name" value="CMAS"/>
    <property type="match status" value="1"/>
</dbReference>
<dbReference type="RefSeq" id="WP_128385506.1">
    <property type="nucleotide sequence ID" value="NZ_CP035033.1"/>
</dbReference>
<dbReference type="PANTHER" id="PTHR43667:SF2">
    <property type="entry name" value="FATTY ACID C-METHYL TRANSFERASE"/>
    <property type="match status" value="1"/>
</dbReference>
<dbReference type="EMBL" id="CP035033">
    <property type="protein sequence ID" value="QAB16268.1"/>
    <property type="molecule type" value="Genomic_DNA"/>
</dbReference>
<dbReference type="GO" id="GO:0008168">
    <property type="term" value="F:methyltransferase activity"/>
    <property type="evidence" value="ECO:0007669"/>
    <property type="project" value="UniProtKB-KW"/>
</dbReference>
<keyword evidence="5" id="KW-0443">Lipid metabolism</keyword>
<evidence type="ECO:0000256" key="5">
    <source>
        <dbReference type="ARBA" id="ARBA00023098"/>
    </source>
</evidence>
<evidence type="ECO:0000313" key="7">
    <source>
        <dbReference type="EMBL" id="QAB16268.1"/>
    </source>
</evidence>
<organism evidence="7 8">
    <name type="scientific">Hydrogenovibrio thermophilus</name>
    <dbReference type="NCBI Taxonomy" id="265883"/>
    <lineage>
        <taxon>Bacteria</taxon>
        <taxon>Pseudomonadati</taxon>
        <taxon>Pseudomonadota</taxon>
        <taxon>Gammaproteobacteria</taxon>
        <taxon>Thiotrichales</taxon>
        <taxon>Piscirickettsiaceae</taxon>
        <taxon>Hydrogenovibrio</taxon>
    </lineage>
</organism>
<dbReference type="SUPFAM" id="SSF53335">
    <property type="entry name" value="S-adenosyl-L-methionine-dependent methyltransferases"/>
    <property type="match status" value="1"/>
</dbReference>
<dbReference type="GO" id="GO:0008610">
    <property type="term" value="P:lipid biosynthetic process"/>
    <property type="evidence" value="ECO:0007669"/>
    <property type="project" value="InterPro"/>
</dbReference>
<accession>A0A410H5S2</accession>
<evidence type="ECO:0000313" key="8">
    <source>
        <dbReference type="Proteomes" id="UP000285478"/>
    </source>
</evidence>
<dbReference type="InterPro" id="IPR003333">
    <property type="entry name" value="CMAS"/>
</dbReference>
<dbReference type="PIRSF" id="PIRSF003085">
    <property type="entry name" value="CMAS"/>
    <property type="match status" value="1"/>
</dbReference>
<gene>
    <name evidence="7" type="ORF">EPV75_11665</name>
</gene>
<evidence type="ECO:0000256" key="4">
    <source>
        <dbReference type="ARBA" id="ARBA00022691"/>
    </source>
</evidence>